<dbReference type="Proteomes" id="UP000095447">
    <property type="component" value="Unassembled WGS sequence"/>
</dbReference>
<evidence type="ECO:0000256" key="1">
    <source>
        <dbReference type="ARBA" id="ARBA00012244"/>
    </source>
</evidence>
<dbReference type="GO" id="GO:0043884">
    <property type="term" value="F:CO-methylating acetyl-CoA synthase activity"/>
    <property type="evidence" value="ECO:0007669"/>
    <property type="project" value="UniProtKB-EC"/>
</dbReference>
<protein>
    <recommendedName>
        <fullName evidence="1">CO-methylating acetyl-CoA synthase</fullName>
        <ecNumber evidence="1">2.3.1.169</ecNumber>
    </recommendedName>
</protein>
<keyword evidence="5" id="KW-0479">Metal-binding</keyword>
<dbReference type="NCBIfam" id="TIGR00316">
    <property type="entry name" value="cdhC"/>
    <property type="match status" value="1"/>
</dbReference>
<dbReference type="Pfam" id="PF19436">
    <property type="entry name" value="ACS_CODH_B_C"/>
    <property type="match status" value="1"/>
</dbReference>
<dbReference type="InterPro" id="IPR041350">
    <property type="entry name" value="CODH_A_N"/>
</dbReference>
<dbReference type="Pfam" id="PF18537">
    <property type="entry name" value="CODH_A_N"/>
    <property type="match status" value="1"/>
</dbReference>
<dbReference type="GO" id="GO:0006084">
    <property type="term" value="P:acetyl-CoA metabolic process"/>
    <property type="evidence" value="ECO:0007669"/>
    <property type="project" value="InterPro"/>
</dbReference>
<evidence type="ECO:0000256" key="4">
    <source>
        <dbReference type="ARBA" id="ARBA00022679"/>
    </source>
</evidence>
<organism evidence="10 11">
    <name type="scientific">Blautia obeum</name>
    <dbReference type="NCBI Taxonomy" id="40520"/>
    <lineage>
        <taxon>Bacteria</taxon>
        <taxon>Bacillati</taxon>
        <taxon>Bacillota</taxon>
        <taxon>Clostridia</taxon>
        <taxon>Lachnospirales</taxon>
        <taxon>Lachnospiraceae</taxon>
        <taxon>Blautia</taxon>
    </lineage>
</organism>
<gene>
    <name evidence="10" type="ORF">ERS852395_00102</name>
</gene>
<name>A0A173WGG5_9FIRM</name>
<dbReference type="GO" id="GO:0046872">
    <property type="term" value="F:metal ion binding"/>
    <property type="evidence" value="ECO:0007669"/>
    <property type="project" value="UniProtKB-KW"/>
</dbReference>
<dbReference type="Gene3D" id="3.40.970.20">
    <property type="entry name" value="Carbon monoxide dehydrogenase alpha subunit. Chain D, domain 4"/>
    <property type="match status" value="1"/>
</dbReference>
<dbReference type="EC" id="2.3.1.169" evidence="1"/>
<dbReference type="Gene3D" id="3.40.50.2030">
    <property type="match status" value="1"/>
</dbReference>
<dbReference type="Gene3D" id="1.10.8.190">
    <property type="entry name" value="Carbon monoxide dehydrogenase alpha subunit. Chain M, domain 1"/>
    <property type="match status" value="1"/>
</dbReference>
<keyword evidence="6" id="KW-0408">Iron</keyword>
<reference evidence="10 11" key="1">
    <citation type="submission" date="2015-09" db="EMBL/GenBank/DDBJ databases">
        <authorList>
            <consortium name="Pathogen Informatics"/>
        </authorList>
    </citation>
    <scope>NUCLEOTIDE SEQUENCE [LARGE SCALE GENOMIC DNA]</scope>
    <source>
        <strain evidence="10 11">2789STDY5608838</strain>
    </source>
</reference>
<dbReference type="NCBIfam" id="NF003379">
    <property type="entry name" value="PRK04456.1"/>
    <property type="match status" value="1"/>
</dbReference>
<evidence type="ECO:0000256" key="7">
    <source>
        <dbReference type="ARBA" id="ARBA00023014"/>
    </source>
</evidence>
<dbReference type="InterPro" id="IPR038571">
    <property type="entry name" value="CO_DH/Ac-CoA_synth_bsu_3_sf"/>
</dbReference>
<evidence type="ECO:0000259" key="8">
    <source>
        <dbReference type="Pfam" id="PF18537"/>
    </source>
</evidence>
<evidence type="ECO:0000259" key="9">
    <source>
        <dbReference type="Pfam" id="PF19436"/>
    </source>
</evidence>
<dbReference type="PANTHER" id="PTHR42281:SF1">
    <property type="entry name" value="ACETYL-COA DECARBONYLASE_SYNTHASE COMPLEX SUBUNIT BETA 1"/>
    <property type="match status" value="1"/>
</dbReference>
<dbReference type="NCBIfam" id="NF007078">
    <property type="entry name" value="PRK09529.1"/>
    <property type="match status" value="1"/>
</dbReference>
<evidence type="ECO:0000256" key="5">
    <source>
        <dbReference type="ARBA" id="ARBA00022723"/>
    </source>
</evidence>
<keyword evidence="2" id="KW-0004">4Fe-4S</keyword>
<dbReference type="Pfam" id="PF03598">
    <property type="entry name" value="CdhC"/>
    <property type="match status" value="1"/>
</dbReference>
<dbReference type="NCBIfam" id="NF040764">
    <property type="entry name" value="CODH_ACS_al_bet"/>
    <property type="match status" value="1"/>
</dbReference>
<dbReference type="EMBL" id="CYZA01000001">
    <property type="protein sequence ID" value="CUN37495.1"/>
    <property type="molecule type" value="Genomic_DNA"/>
</dbReference>
<dbReference type="PANTHER" id="PTHR42281">
    <property type="match status" value="1"/>
</dbReference>
<evidence type="ECO:0000313" key="11">
    <source>
        <dbReference type="Proteomes" id="UP000095447"/>
    </source>
</evidence>
<feature type="domain" description="CO dehydrogenase/acetyl-CoA synthase complex beta subunit C-terminal" evidence="9">
    <location>
        <begin position="464"/>
        <end position="708"/>
    </location>
</feature>
<dbReference type="GO" id="GO:0043885">
    <property type="term" value="F:anaerobic carbon-monoxide dehydrogenase activity"/>
    <property type="evidence" value="ECO:0007669"/>
    <property type="project" value="InterPro"/>
</dbReference>
<evidence type="ECO:0000256" key="6">
    <source>
        <dbReference type="ARBA" id="ARBA00023004"/>
    </source>
</evidence>
<dbReference type="InterPro" id="IPR004461">
    <property type="entry name" value="CO_DH/Ac-CoA_synth_bsu"/>
</dbReference>
<keyword evidence="4 10" id="KW-0808">Transferase</keyword>
<dbReference type="InterPro" id="IPR011254">
    <property type="entry name" value="Prismane-like_sf"/>
</dbReference>
<dbReference type="AlphaFoldDB" id="A0A173WGG5"/>
<proteinExistence type="predicted"/>
<accession>A0A173WGG5</accession>
<evidence type="ECO:0000313" key="10">
    <source>
        <dbReference type="EMBL" id="CUN37495.1"/>
    </source>
</evidence>
<keyword evidence="7" id="KW-0411">Iron-sulfur</keyword>
<dbReference type="InterPro" id="IPR016099">
    <property type="entry name" value="Prismane-like_a/b-sand"/>
</dbReference>
<evidence type="ECO:0000256" key="3">
    <source>
        <dbReference type="ARBA" id="ARBA00022596"/>
    </source>
</evidence>
<sequence length="708" mass="77548">MLIDRIFNGNDAVYGLTCQAVEEAIAQHGADKAVEFPHTAYCLPCYYAVTGVKVKTLGEMKEALGVIKSLMTREHQLDDALMSGVATALCAEFIEVLKYLDGAEPYSEPYYGHLPDSIIRELGVPLVTGDIPGVAVIIGSAPTAQEGVDLVKSYQAQGILVTLVGGIIDQAQELGLKMGYNVRIVPLGKDITSVIHVVSVALRAALIFGNVTPGDAAALIKYTSERVPAFVNAFKPIDDVILAAGAGAIKLGFPVISNEDENITEVPGALIACPNVADFNKVSLEARNIKIKITNIDIPVAFASAFEGEIIRRKDMQVEFDGSRVDCAELVQTRSMDEVEDHKITVVGPDVDEMELGSKNPIAYVVEVAGKRMQPDFEPVIERKFHNYINCIEGVYHTGQRDMQRIRIGKEAYNAGFRIRHIGEVLYTQVKNEFEAVVDKCQVTVYTDPAECTRIRHEVAIPVFDKRDARLENLTDETVDVYYSCILCQAFSPSHVCVVTPERLGLCGAVSWLDAKATNELDPNGPCQIITKERPIDENLGSYEDVDEAVQKFSQGALEHVTLYSIMQDPMTSCGCFECICGIEPFSNGVVIANREYAGMTPLGMTFSEMASMTGGGVQTPGFMGHGKHFISSKKFMKAEGGIERIVWMPKELKETVAERLNKTAKELYGIDNFTDMIGDETNTTDPEELVAFLTEHNHPALSMDPMM</sequence>
<keyword evidence="10" id="KW-0012">Acyltransferase</keyword>
<dbReference type="InterPro" id="IPR045822">
    <property type="entry name" value="ACS_CODH_B_C"/>
</dbReference>
<evidence type="ECO:0000256" key="2">
    <source>
        <dbReference type="ARBA" id="ARBA00022485"/>
    </source>
</evidence>
<dbReference type="SUPFAM" id="SSF56821">
    <property type="entry name" value="Prismane protein-like"/>
    <property type="match status" value="1"/>
</dbReference>
<dbReference type="GO" id="GO:0051539">
    <property type="term" value="F:4 iron, 4 sulfur cluster binding"/>
    <property type="evidence" value="ECO:0007669"/>
    <property type="project" value="UniProtKB-KW"/>
</dbReference>
<feature type="domain" description="Carbon monoxide dehydrogenase subunit alpha ,N-terminal" evidence="8">
    <location>
        <begin position="20"/>
        <end position="100"/>
    </location>
</feature>
<dbReference type="Gene3D" id="3.30.1650.10">
    <property type="entry name" value="Bifunctional carbon monoxide dehydrogenase/acetyl-coa synthase(codh/acs), Chain M, domain 3"/>
    <property type="match status" value="1"/>
</dbReference>
<keyword evidence="3" id="KW-0533">Nickel</keyword>
<dbReference type="Gene3D" id="3.40.1470.10">
    <property type="entry name" value="Bifunctional carbon monoxide dehydrogenase/acetyl-coa synthase(codh/acs), Chain M, domain 5"/>
    <property type="match status" value="1"/>
</dbReference>